<dbReference type="GO" id="GO:0009228">
    <property type="term" value="P:thiamine biosynthetic process"/>
    <property type="evidence" value="ECO:0007669"/>
    <property type="project" value="InterPro"/>
</dbReference>
<sequence length="321" mass="35556">TDLSMGGEIKTIRRHIFNNTSVPITTVPIYETIIEHGLENLETDHLLKMIEQHVNEGISSLVLHLVDKKSLEHLKSSGRIMGMVSKGGSFTSSFMIKENCENPFIEYFDEILDILRRKDVVLSLGNSMRGGCVHDRFDSSQGMEIERNIHFAEKAKSYGVQTIIEGLGGHINASDISPHIKYYKSKTKFPLFVAGPLPTDISPGYDHIAGAVGASIASGAGADYMCYITPAEHLSLPTPTQVREGLVAFKIAAHIGDSIKYGLSDKDYELSKRRSVFDWNGQMQYAIDPEKPKEMCPKEGPCSMCGEYCAIQIMGEYLSKN</sequence>
<evidence type="ECO:0000256" key="4">
    <source>
        <dbReference type="ARBA" id="ARBA00022723"/>
    </source>
</evidence>
<keyword evidence="8" id="KW-0456">Lyase</keyword>
<keyword evidence="3" id="KW-0949">S-adenosyl-L-methionine</keyword>
<evidence type="ECO:0000256" key="1">
    <source>
        <dbReference type="ARBA" id="ARBA00001966"/>
    </source>
</evidence>
<evidence type="ECO:0000313" key="9">
    <source>
        <dbReference type="EMBL" id="RQD92928.1"/>
    </source>
</evidence>
<feature type="non-terminal residue" evidence="9">
    <location>
        <position position="1"/>
    </location>
</feature>
<protein>
    <submittedName>
        <fullName evidence="9">Phosphomethylpyrimidine synthase ThiC</fullName>
    </submittedName>
</protein>
<proteinExistence type="predicted"/>
<dbReference type="AlphaFoldDB" id="A0A424Z4Q4"/>
<evidence type="ECO:0000256" key="6">
    <source>
        <dbReference type="ARBA" id="ARBA00023004"/>
    </source>
</evidence>
<keyword evidence="5" id="KW-0862">Zinc</keyword>
<evidence type="ECO:0000256" key="3">
    <source>
        <dbReference type="ARBA" id="ARBA00022691"/>
    </source>
</evidence>
<organism evidence="9 10">
    <name type="scientific">Methanosalsum natronophilum</name>
    <dbReference type="NCBI Taxonomy" id="768733"/>
    <lineage>
        <taxon>Archaea</taxon>
        <taxon>Methanobacteriati</taxon>
        <taxon>Methanobacteriota</taxon>
        <taxon>Stenosarchaea group</taxon>
        <taxon>Methanomicrobia</taxon>
        <taxon>Methanosarcinales</taxon>
        <taxon>Methanosarcinaceae</taxon>
        <taxon>Methanosalsum</taxon>
    </lineage>
</organism>
<keyword evidence="4" id="KW-0479">Metal-binding</keyword>
<dbReference type="InterPro" id="IPR038521">
    <property type="entry name" value="ThiC/Bza_core_dom"/>
</dbReference>
<evidence type="ECO:0000256" key="8">
    <source>
        <dbReference type="ARBA" id="ARBA00023239"/>
    </source>
</evidence>
<dbReference type="GO" id="GO:0051539">
    <property type="term" value="F:4 iron, 4 sulfur cluster binding"/>
    <property type="evidence" value="ECO:0007669"/>
    <property type="project" value="UniProtKB-KW"/>
</dbReference>
<evidence type="ECO:0000313" key="10">
    <source>
        <dbReference type="Proteomes" id="UP000284763"/>
    </source>
</evidence>
<reference evidence="9 10" key="1">
    <citation type="submission" date="2018-08" db="EMBL/GenBank/DDBJ databases">
        <title>The metabolism and importance of syntrophic acetate oxidation coupled to methane or sulfide production in haloalkaline environments.</title>
        <authorList>
            <person name="Timmers P.H.A."/>
            <person name="Vavourakis C.D."/>
            <person name="Sorokin D.Y."/>
            <person name="Sinninghe Damste J.S."/>
            <person name="Muyzer G."/>
            <person name="Stams A.J.M."/>
            <person name="Plugge C.M."/>
        </authorList>
    </citation>
    <scope>NUCLEOTIDE SEQUENCE [LARGE SCALE GENOMIC DNA]</scope>
    <source>
        <strain evidence="9">MSAO_Arc3</strain>
    </source>
</reference>
<dbReference type="Proteomes" id="UP000284763">
    <property type="component" value="Unassembled WGS sequence"/>
</dbReference>
<dbReference type="GO" id="GO:0046872">
    <property type="term" value="F:metal ion binding"/>
    <property type="evidence" value="ECO:0007669"/>
    <property type="project" value="UniProtKB-KW"/>
</dbReference>
<dbReference type="GO" id="GO:0016829">
    <property type="term" value="F:lyase activity"/>
    <property type="evidence" value="ECO:0007669"/>
    <property type="project" value="UniProtKB-KW"/>
</dbReference>
<dbReference type="InterPro" id="IPR002817">
    <property type="entry name" value="ThiC/BzaA/B"/>
</dbReference>
<name>A0A424Z4Q4_9EURY</name>
<accession>A0A424Z4Q4</accession>
<keyword evidence="7" id="KW-0411">Iron-sulfur</keyword>
<keyword evidence="2" id="KW-0004">4Fe-4S</keyword>
<keyword evidence="6" id="KW-0408">Iron</keyword>
<dbReference type="EMBL" id="QZAB01000010">
    <property type="protein sequence ID" value="RQD92928.1"/>
    <property type="molecule type" value="Genomic_DNA"/>
</dbReference>
<evidence type="ECO:0000256" key="2">
    <source>
        <dbReference type="ARBA" id="ARBA00022485"/>
    </source>
</evidence>
<dbReference type="Gene3D" id="3.20.20.540">
    <property type="entry name" value="Radical SAM ThiC family, central domain"/>
    <property type="match status" value="1"/>
</dbReference>
<dbReference type="PANTHER" id="PTHR30557">
    <property type="entry name" value="THIAMINE BIOSYNTHESIS PROTEIN THIC"/>
    <property type="match status" value="1"/>
</dbReference>
<dbReference type="PANTHER" id="PTHR30557:SF1">
    <property type="entry name" value="PHOSPHOMETHYLPYRIMIDINE SYNTHASE, CHLOROPLASTIC"/>
    <property type="match status" value="1"/>
</dbReference>
<gene>
    <name evidence="9" type="ORF">D5R95_00095</name>
</gene>
<evidence type="ECO:0000256" key="5">
    <source>
        <dbReference type="ARBA" id="ARBA00022833"/>
    </source>
</evidence>
<comment type="caution">
    <text evidence="9">The sequence shown here is derived from an EMBL/GenBank/DDBJ whole genome shotgun (WGS) entry which is preliminary data.</text>
</comment>
<dbReference type="Pfam" id="PF01964">
    <property type="entry name" value="ThiC_Rad_SAM"/>
    <property type="match status" value="1"/>
</dbReference>
<evidence type="ECO:0000256" key="7">
    <source>
        <dbReference type="ARBA" id="ARBA00023014"/>
    </source>
</evidence>
<comment type="cofactor">
    <cofactor evidence="1">
        <name>[4Fe-4S] cluster</name>
        <dbReference type="ChEBI" id="CHEBI:49883"/>
    </cofactor>
</comment>